<feature type="transmembrane region" description="Helical" evidence="6">
    <location>
        <begin position="167"/>
        <end position="187"/>
    </location>
</feature>
<dbReference type="AlphaFoldDB" id="A0A1F6VJQ9"/>
<feature type="transmembrane region" description="Helical" evidence="6">
    <location>
        <begin position="256"/>
        <end position="280"/>
    </location>
</feature>
<reference evidence="7 8" key="1">
    <citation type="journal article" date="2016" name="Nat. Commun.">
        <title>Thousands of microbial genomes shed light on interconnected biogeochemical processes in an aquifer system.</title>
        <authorList>
            <person name="Anantharaman K."/>
            <person name="Brown C.T."/>
            <person name="Hug L.A."/>
            <person name="Sharon I."/>
            <person name="Castelle C.J."/>
            <person name="Probst A.J."/>
            <person name="Thomas B.C."/>
            <person name="Singh A."/>
            <person name="Wilkins M.J."/>
            <person name="Karaoz U."/>
            <person name="Brodie E.L."/>
            <person name="Williams K.H."/>
            <person name="Hubbard S.S."/>
            <person name="Banfield J.F."/>
        </authorList>
    </citation>
    <scope>NUCLEOTIDE SEQUENCE [LARGE SCALE GENOMIC DNA]</scope>
</reference>
<dbReference type="GO" id="GO:0015658">
    <property type="term" value="F:branched-chain amino acid transmembrane transporter activity"/>
    <property type="evidence" value="ECO:0007669"/>
    <property type="project" value="InterPro"/>
</dbReference>
<feature type="transmembrane region" description="Helical" evidence="6">
    <location>
        <begin position="217"/>
        <end position="236"/>
    </location>
</feature>
<dbReference type="GO" id="GO:0005886">
    <property type="term" value="C:plasma membrane"/>
    <property type="evidence" value="ECO:0007669"/>
    <property type="project" value="UniProtKB-SubCell"/>
</dbReference>
<protein>
    <submittedName>
        <fullName evidence="7">Branched-chain amino acid ABC transporter</fullName>
    </submittedName>
</protein>
<evidence type="ECO:0000256" key="6">
    <source>
        <dbReference type="SAM" id="Phobius"/>
    </source>
</evidence>
<dbReference type="InterPro" id="IPR043428">
    <property type="entry name" value="LivM-like"/>
</dbReference>
<keyword evidence="2" id="KW-1003">Cell membrane</keyword>
<name>A0A1F6VJQ9_9PROT</name>
<dbReference type="CDD" id="cd06581">
    <property type="entry name" value="TM_PBP1_LivM_like"/>
    <property type="match status" value="1"/>
</dbReference>
<evidence type="ECO:0000256" key="3">
    <source>
        <dbReference type="ARBA" id="ARBA00022692"/>
    </source>
</evidence>
<keyword evidence="4 6" id="KW-1133">Transmembrane helix</keyword>
<keyword evidence="3 6" id="KW-0812">Transmembrane</keyword>
<feature type="transmembrane region" description="Helical" evidence="6">
    <location>
        <begin position="66"/>
        <end position="83"/>
    </location>
</feature>
<dbReference type="Proteomes" id="UP000179076">
    <property type="component" value="Unassembled WGS sequence"/>
</dbReference>
<keyword evidence="5 6" id="KW-0472">Membrane</keyword>
<evidence type="ECO:0000256" key="4">
    <source>
        <dbReference type="ARBA" id="ARBA00022989"/>
    </source>
</evidence>
<evidence type="ECO:0000313" key="8">
    <source>
        <dbReference type="Proteomes" id="UP000179076"/>
    </source>
</evidence>
<dbReference type="PANTHER" id="PTHR30482:SF10">
    <property type="entry name" value="HIGH-AFFINITY BRANCHED-CHAIN AMINO ACID TRANSPORT PROTEIN BRAE"/>
    <property type="match status" value="1"/>
</dbReference>
<evidence type="ECO:0000256" key="5">
    <source>
        <dbReference type="ARBA" id="ARBA00023136"/>
    </source>
</evidence>
<feature type="transmembrane region" description="Helical" evidence="6">
    <location>
        <begin position="117"/>
        <end position="134"/>
    </location>
</feature>
<comment type="subcellular location">
    <subcellularLocation>
        <location evidence="1">Cell membrane</location>
        <topology evidence="1">Multi-pass membrane protein</topology>
    </subcellularLocation>
</comment>
<proteinExistence type="predicted"/>
<accession>A0A1F6VJQ9</accession>
<organism evidence="7 8">
    <name type="scientific">Candidatus Muproteobacteria bacterium RBG_16_60_9</name>
    <dbReference type="NCBI Taxonomy" id="1817755"/>
    <lineage>
        <taxon>Bacteria</taxon>
        <taxon>Pseudomonadati</taxon>
        <taxon>Pseudomonadota</taxon>
        <taxon>Candidatus Muproteobacteria</taxon>
    </lineage>
</organism>
<gene>
    <name evidence="7" type="ORF">A2W18_14255</name>
</gene>
<feature type="transmembrane region" description="Helical" evidence="6">
    <location>
        <begin position="35"/>
        <end position="54"/>
    </location>
</feature>
<evidence type="ECO:0000313" key="7">
    <source>
        <dbReference type="EMBL" id="OGI69873.1"/>
    </source>
</evidence>
<sequence length="339" mass="36863">MARLLADVPARALVMLGVFFAALCVIPLFANDYFITVLILILYFAFVGQAWNIMTGFAGQLSLGHALYVGLGAYAAAILYVKFGISPWIGLGASIVIAAAAGAVIGFLAFRFGVGGVYFAILTIAFAECARIGFDHWRWVGAASGLFLPVANYTQNDLWNLRGSPIMFYYVVLGMTVGAFVLCHALLRSRVGYYWLAIRESPEAAQALGIDIFRYKMYAVVLSAAMTSLSGVLFAFYYNNLFPEQVFHISRSIEFILGPIIGGIGTLFGPIVGAFVLTTLGESVEEVMRALGIDIPGIKQVFYGICLLLVVMFLPDGIWPPLRKRLGLDRKPPTPGKPK</sequence>
<dbReference type="Pfam" id="PF02653">
    <property type="entry name" value="BPD_transp_2"/>
    <property type="match status" value="1"/>
</dbReference>
<evidence type="ECO:0000256" key="2">
    <source>
        <dbReference type="ARBA" id="ARBA00022475"/>
    </source>
</evidence>
<comment type="caution">
    <text evidence="7">The sequence shown here is derived from an EMBL/GenBank/DDBJ whole genome shotgun (WGS) entry which is preliminary data.</text>
</comment>
<feature type="transmembrane region" description="Helical" evidence="6">
    <location>
        <begin position="12"/>
        <end position="29"/>
    </location>
</feature>
<evidence type="ECO:0000256" key="1">
    <source>
        <dbReference type="ARBA" id="ARBA00004651"/>
    </source>
</evidence>
<feature type="transmembrane region" description="Helical" evidence="6">
    <location>
        <begin position="301"/>
        <end position="319"/>
    </location>
</feature>
<dbReference type="PANTHER" id="PTHR30482">
    <property type="entry name" value="HIGH-AFFINITY BRANCHED-CHAIN AMINO ACID TRANSPORT SYSTEM PERMEASE"/>
    <property type="match status" value="1"/>
</dbReference>
<dbReference type="EMBL" id="MFSP01000012">
    <property type="protein sequence ID" value="OGI69873.1"/>
    <property type="molecule type" value="Genomic_DNA"/>
</dbReference>
<feature type="transmembrane region" description="Helical" evidence="6">
    <location>
        <begin position="89"/>
        <end position="110"/>
    </location>
</feature>
<dbReference type="InterPro" id="IPR001851">
    <property type="entry name" value="ABC_transp_permease"/>
</dbReference>